<dbReference type="WBParaSite" id="PDA_v2.g15042.t1">
    <property type="protein sequence ID" value="PDA_v2.g15042.t1"/>
    <property type="gene ID" value="PDA_v2.g15042"/>
</dbReference>
<organism evidence="1 2">
    <name type="scientific">Panagrolaimus davidi</name>
    <dbReference type="NCBI Taxonomy" id="227884"/>
    <lineage>
        <taxon>Eukaryota</taxon>
        <taxon>Metazoa</taxon>
        <taxon>Ecdysozoa</taxon>
        <taxon>Nematoda</taxon>
        <taxon>Chromadorea</taxon>
        <taxon>Rhabditida</taxon>
        <taxon>Tylenchina</taxon>
        <taxon>Panagrolaimomorpha</taxon>
        <taxon>Panagrolaimoidea</taxon>
        <taxon>Panagrolaimidae</taxon>
        <taxon>Panagrolaimus</taxon>
    </lineage>
</organism>
<proteinExistence type="predicted"/>
<name>A0A914PHD5_9BILA</name>
<sequence>MDGLIVILDFKFFWCTCLRICEIPLRIQKYLFLPDPIIIEHAIRVEDKVKPMIACYELDVEINNTTELQNPEIFYSLENAIQNCDLVTDHTISRIQHKEFFDAATQFSNDPVNALKDFIKGKSSNLQIMKENSYAPESARRVEPYLQQNMKEAVD</sequence>
<evidence type="ECO:0000313" key="2">
    <source>
        <dbReference type="WBParaSite" id="PDA_v2.g15042.t1"/>
    </source>
</evidence>
<accession>A0A914PHD5</accession>
<evidence type="ECO:0000313" key="1">
    <source>
        <dbReference type="Proteomes" id="UP000887578"/>
    </source>
</evidence>
<dbReference type="Proteomes" id="UP000887578">
    <property type="component" value="Unplaced"/>
</dbReference>
<keyword evidence="1" id="KW-1185">Reference proteome</keyword>
<protein>
    <submittedName>
        <fullName evidence="2">Uncharacterized protein</fullName>
    </submittedName>
</protein>
<reference evidence="2" key="1">
    <citation type="submission" date="2022-11" db="UniProtKB">
        <authorList>
            <consortium name="WormBaseParasite"/>
        </authorList>
    </citation>
    <scope>IDENTIFICATION</scope>
</reference>
<dbReference type="AlphaFoldDB" id="A0A914PHD5"/>